<keyword evidence="3 7" id="KW-0812">Transmembrane</keyword>
<dbReference type="PANTHER" id="PTHR23501:SF195">
    <property type="entry name" value="PEP5"/>
    <property type="match status" value="1"/>
</dbReference>
<feature type="transmembrane region" description="Helical" evidence="7">
    <location>
        <begin position="216"/>
        <end position="240"/>
    </location>
</feature>
<protein>
    <recommendedName>
        <fullName evidence="8">Major facilitator superfamily (MFS) profile domain-containing protein</fullName>
    </recommendedName>
</protein>
<dbReference type="GO" id="GO:0022857">
    <property type="term" value="F:transmembrane transporter activity"/>
    <property type="evidence" value="ECO:0007669"/>
    <property type="project" value="InterPro"/>
</dbReference>
<feature type="transmembrane region" description="Helical" evidence="7">
    <location>
        <begin position="252"/>
        <end position="270"/>
    </location>
</feature>
<feature type="transmembrane region" description="Helical" evidence="7">
    <location>
        <begin position="325"/>
        <end position="345"/>
    </location>
</feature>
<dbReference type="PANTHER" id="PTHR23501">
    <property type="entry name" value="MAJOR FACILITATOR SUPERFAMILY"/>
    <property type="match status" value="1"/>
</dbReference>
<dbReference type="EMBL" id="AMGX01000018">
    <property type="protein sequence ID" value="EXJ66814.1"/>
    <property type="molecule type" value="Genomic_DNA"/>
</dbReference>
<keyword evidence="5 7" id="KW-0472">Membrane</keyword>
<dbReference type="InterPro" id="IPR053791">
    <property type="entry name" value="MFS_Tri12-like"/>
</dbReference>
<feature type="transmembrane region" description="Helical" evidence="7">
    <location>
        <begin position="366"/>
        <end position="390"/>
    </location>
</feature>
<dbReference type="SUPFAM" id="SSF103473">
    <property type="entry name" value="MFS general substrate transporter"/>
    <property type="match status" value="1"/>
</dbReference>
<evidence type="ECO:0000256" key="3">
    <source>
        <dbReference type="ARBA" id="ARBA00022692"/>
    </source>
</evidence>
<dbReference type="PROSITE" id="PS50850">
    <property type="entry name" value="MFS"/>
    <property type="match status" value="1"/>
</dbReference>
<dbReference type="Gene3D" id="1.20.1250.20">
    <property type="entry name" value="MFS general substrate transporter like domains"/>
    <property type="match status" value="1"/>
</dbReference>
<feature type="transmembrane region" description="Helical" evidence="7">
    <location>
        <begin position="160"/>
        <end position="179"/>
    </location>
</feature>
<evidence type="ECO:0000313" key="9">
    <source>
        <dbReference type="EMBL" id="EXJ66814.1"/>
    </source>
</evidence>
<organism evidence="9 10">
    <name type="scientific">Cladophialophora psammophila CBS 110553</name>
    <dbReference type="NCBI Taxonomy" id="1182543"/>
    <lineage>
        <taxon>Eukaryota</taxon>
        <taxon>Fungi</taxon>
        <taxon>Dikarya</taxon>
        <taxon>Ascomycota</taxon>
        <taxon>Pezizomycotina</taxon>
        <taxon>Eurotiomycetes</taxon>
        <taxon>Chaetothyriomycetidae</taxon>
        <taxon>Chaetothyriales</taxon>
        <taxon>Herpotrichiellaceae</taxon>
        <taxon>Cladophialophora</taxon>
    </lineage>
</organism>
<dbReference type="Pfam" id="PF06609">
    <property type="entry name" value="TRI12"/>
    <property type="match status" value="1"/>
</dbReference>
<dbReference type="AlphaFoldDB" id="W9X8Q1"/>
<feature type="transmembrane region" description="Helical" evidence="7">
    <location>
        <begin position="402"/>
        <end position="422"/>
    </location>
</feature>
<proteinExistence type="predicted"/>
<feature type="transmembrane region" description="Helical" evidence="7">
    <location>
        <begin position="185"/>
        <end position="204"/>
    </location>
</feature>
<feature type="transmembrane region" description="Helical" evidence="7">
    <location>
        <begin position="502"/>
        <end position="521"/>
    </location>
</feature>
<feature type="compositionally biased region" description="Basic and acidic residues" evidence="6">
    <location>
        <begin position="1"/>
        <end position="50"/>
    </location>
</feature>
<name>W9X8Q1_9EURO</name>
<evidence type="ECO:0000256" key="2">
    <source>
        <dbReference type="ARBA" id="ARBA00022448"/>
    </source>
</evidence>
<evidence type="ECO:0000256" key="4">
    <source>
        <dbReference type="ARBA" id="ARBA00022989"/>
    </source>
</evidence>
<feature type="transmembrane region" description="Helical" evidence="7">
    <location>
        <begin position="291"/>
        <end position="313"/>
    </location>
</feature>
<sequence length="635" mass="68055">MTSNKVPEKQVDEETEIAKPKHVEEVDEKSHGTTEDVVRLETQDSNKSDNLDNLVYDNEEEEPELHTRTYLALGSIYLLLVGQGLAFQGPPSVVSEPVLALSLAVTAANPSFPIQLPYIGADLGDTVQQAWIPNALILVQAVLGPVICSASDVFQARKPILVASCLLSLVGSAIAPGATNINRVIGAQCLLGVGLAAVPLSYVVPSEILPRKWRPMAQASTGIIAALMAVVGPLSIGALIKRDSHNGWRQYYWIEFAFWAAAAIGILLGYRPPKRHTRLDHLSFWQKLGHLDIPGFFLLTIGLTLFTFGLSVGGGVYPWASARTLATLVVGFVFLVLFGIYEWKWTTTGVLDHELFRGGKDRGRTFAICNALIFIEGVLGMGFIVFYGVVSNFLFTQDPFMTAVRVMAFNGFFLLSCPFWGLVSTKFRIVREPLLAGFVFLTAGTVGMATLQPGQNANQLIFGAIGGFGFGSLLILIVTAVQLSTPHSHIATATALTNSSRSVGGLILTAGMSTALSNGLISKVPSYVAKAAVTAGLASSSIQAFVGALAGNDQSALARIPGVTPEITAKGLAALQQAYADSLRVIFIMAAPFGVVAIIACHFLGDMKKTMTYRVDAPIEDLHAKHHHDQMAHMH</sequence>
<feature type="transmembrane region" description="Helical" evidence="7">
    <location>
        <begin position="585"/>
        <end position="604"/>
    </location>
</feature>
<dbReference type="GO" id="GO:0005886">
    <property type="term" value="C:plasma membrane"/>
    <property type="evidence" value="ECO:0007669"/>
    <property type="project" value="TreeGrafter"/>
</dbReference>
<dbReference type="eggNOG" id="KOG0254">
    <property type="taxonomic scope" value="Eukaryota"/>
</dbReference>
<dbReference type="InterPro" id="IPR020846">
    <property type="entry name" value="MFS_dom"/>
</dbReference>
<dbReference type="OrthoDB" id="2587356at2759"/>
<keyword evidence="10" id="KW-1185">Reference proteome</keyword>
<feature type="transmembrane region" description="Helical" evidence="7">
    <location>
        <begin position="434"/>
        <end position="454"/>
    </location>
</feature>
<comment type="caution">
    <text evidence="9">The sequence shown here is derived from an EMBL/GenBank/DDBJ whole genome shotgun (WGS) entry which is preliminary data.</text>
</comment>
<dbReference type="GeneID" id="19194704"/>
<dbReference type="CDD" id="cd06179">
    <property type="entry name" value="MFS_TRI12_like"/>
    <property type="match status" value="1"/>
</dbReference>
<dbReference type="HOGENOM" id="CLU_000960_25_2_1"/>
<feature type="region of interest" description="Disordered" evidence="6">
    <location>
        <begin position="1"/>
        <end position="51"/>
    </location>
</feature>
<evidence type="ECO:0000256" key="6">
    <source>
        <dbReference type="SAM" id="MobiDB-lite"/>
    </source>
</evidence>
<accession>W9X8Q1</accession>
<dbReference type="RefSeq" id="XP_007748777.1">
    <property type="nucleotide sequence ID" value="XM_007750587.1"/>
</dbReference>
<feature type="domain" description="Major facilitator superfamily (MFS) profile" evidence="8">
    <location>
        <begin position="77"/>
        <end position="609"/>
    </location>
</feature>
<evidence type="ECO:0000313" key="10">
    <source>
        <dbReference type="Proteomes" id="UP000019471"/>
    </source>
</evidence>
<keyword evidence="4 7" id="KW-1133">Transmembrane helix</keyword>
<dbReference type="Proteomes" id="UP000019471">
    <property type="component" value="Unassembled WGS sequence"/>
</dbReference>
<evidence type="ECO:0000259" key="8">
    <source>
        <dbReference type="PROSITE" id="PS50850"/>
    </source>
</evidence>
<comment type="subcellular location">
    <subcellularLocation>
        <location evidence="1">Membrane</location>
        <topology evidence="1">Multi-pass membrane protein</topology>
    </subcellularLocation>
</comment>
<evidence type="ECO:0000256" key="1">
    <source>
        <dbReference type="ARBA" id="ARBA00004141"/>
    </source>
</evidence>
<keyword evidence="2" id="KW-0813">Transport</keyword>
<evidence type="ECO:0000256" key="7">
    <source>
        <dbReference type="SAM" id="Phobius"/>
    </source>
</evidence>
<reference evidence="9 10" key="1">
    <citation type="submission" date="2013-03" db="EMBL/GenBank/DDBJ databases">
        <title>The Genome Sequence of Cladophialophora psammophila CBS 110553.</title>
        <authorList>
            <consortium name="The Broad Institute Genomics Platform"/>
            <person name="Cuomo C."/>
            <person name="de Hoog S."/>
            <person name="Gorbushina A."/>
            <person name="Walker B."/>
            <person name="Young S.K."/>
            <person name="Zeng Q."/>
            <person name="Gargeya S."/>
            <person name="Fitzgerald M."/>
            <person name="Haas B."/>
            <person name="Abouelleil A."/>
            <person name="Allen A.W."/>
            <person name="Alvarado L."/>
            <person name="Arachchi H.M."/>
            <person name="Berlin A.M."/>
            <person name="Chapman S.B."/>
            <person name="Gainer-Dewar J."/>
            <person name="Goldberg J."/>
            <person name="Griggs A."/>
            <person name="Gujja S."/>
            <person name="Hansen M."/>
            <person name="Howarth C."/>
            <person name="Imamovic A."/>
            <person name="Ireland A."/>
            <person name="Larimer J."/>
            <person name="McCowan C."/>
            <person name="Murphy C."/>
            <person name="Pearson M."/>
            <person name="Poon T.W."/>
            <person name="Priest M."/>
            <person name="Roberts A."/>
            <person name="Saif S."/>
            <person name="Shea T."/>
            <person name="Sisk P."/>
            <person name="Sykes S."/>
            <person name="Wortman J."/>
            <person name="Nusbaum C."/>
            <person name="Birren B."/>
        </authorList>
    </citation>
    <scope>NUCLEOTIDE SEQUENCE [LARGE SCALE GENOMIC DNA]</scope>
    <source>
        <strain evidence="9 10">CBS 110553</strain>
    </source>
</reference>
<dbReference type="InterPro" id="IPR010573">
    <property type="entry name" value="MFS_Str1/Tri12-like"/>
</dbReference>
<evidence type="ECO:0000256" key="5">
    <source>
        <dbReference type="ARBA" id="ARBA00023136"/>
    </source>
</evidence>
<gene>
    <name evidence="9" type="ORF">A1O5_10009</name>
</gene>
<dbReference type="InterPro" id="IPR036259">
    <property type="entry name" value="MFS_trans_sf"/>
</dbReference>
<feature type="transmembrane region" description="Helical" evidence="7">
    <location>
        <begin position="460"/>
        <end position="481"/>
    </location>
</feature>